<name>A0AC34R7T0_9BILA</name>
<dbReference type="WBParaSite" id="JU765_v2.g4302.t1">
    <property type="protein sequence ID" value="JU765_v2.g4302.t1"/>
    <property type="gene ID" value="JU765_v2.g4302"/>
</dbReference>
<evidence type="ECO:0000313" key="2">
    <source>
        <dbReference type="WBParaSite" id="JU765_v2.g4302.t1"/>
    </source>
</evidence>
<accession>A0AC34R7T0</accession>
<reference evidence="2" key="1">
    <citation type="submission" date="2022-11" db="UniProtKB">
        <authorList>
            <consortium name="WormBaseParasite"/>
        </authorList>
    </citation>
    <scope>IDENTIFICATION</scope>
</reference>
<organism evidence="1 2">
    <name type="scientific">Panagrolaimus sp. JU765</name>
    <dbReference type="NCBI Taxonomy" id="591449"/>
    <lineage>
        <taxon>Eukaryota</taxon>
        <taxon>Metazoa</taxon>
        <taxon>Ecdysozoa</taxon>
        <taxon>Nematoda</taxon>
        <taxon>Chromadorea</taxon>
        <taxon>Rhabditida</taxon>
        <taxon>Tylenchina</taxon>
        <taxon>Panagrolaimomorpha</taxon>
        <taxon>Panagrolaimoidea</taxon>
        <taxon>Panagrolaimidae</taxon>
        <taxon>Panagrolaimus</taxon>
    </lineage>
</organism>
<evidence type="ECO:0000313" key="1">
    <source>
        <dbReference type="Proteomes" id="UP000887576"/>
    </source>
</evidence>
<protein>
    <submittedName>
        <fullName evidence="2">Uncharacterized protein</fullName>
    </submittedName>
</protein>
<sequence length="81" mass="9465">MTENEQEFMIENIDKNSWIKVEIDSSDSFFPIHYPAELLNEWFPREKFATPAERVEVINKALGTEITIIKISSLAHTIQRI</sequence>
<proteinExistence type="predicted"/>
<dbReference type="Proteomes" id="UP000887576">
    <property type="component" value="Unplaced"/>
</dbReference>